<evidence type="ECO:0000256" key="15">
    <source>
        <dbReference type="ARBA" id="ARBA00044966"/>
    </source>
</evidence>
<keyword evidence="22" id="KW-1185">Reference proteome</keyword>
<keyword evidence="13" id="KW-0407">Ion channel</keyword>
<dbReference type="GO" id="GO:0015292">
    <property type="term" value="F:uniporter activity"/>
    <property type="evidence" value="ECO:0007669"/>
    <property type="project" value="TreeGrafter"/>
</dbReference>
<dbReference type="AlphaFoldDB" id="A0A2H3AZ87"/>
<comment type="catalytic activity">
    <reaction evidence="14">
        <text>Ca(2+)(in) = Ca(2+)(out)</text>
        <dbReference type="Rhea" id="RHEA:29671"/>
        <dbReference type="ChEBI" id="CHEBI:29108"/>
    </reaction>
</comment>
<feature type="domain" description="Calcium uniporter protein C-terminal" evidence="20">
    <location>
        <begin position="189"/>
        <end position="308"/>
    </location>
</feature>
<evidence type="ECO:0000256" key="16">
    <source>
        <dbReference type="ARBA" id="ARBA00044981"/>
    </source>
</evidence>
<name>A0A2H3AZ87_9AGAR</name>
<comment type="subcellular location">
    <subcellularLocation>
        <location evidence="1">Mitochondrion inner membrane</location>
        <topology evidence="1">Multi-pass membrane protein</topology>
    </subcellularLocation>
</comment>
<keyword evidence="5" id="KW-0107">Calcium channel</keyword>
<sequence length="362" mass="40772">MFRFFPLRRASLLRYHSAPFRALPVPRTIRRLSAAPSPQEGINVAHAEFLAGAPVNTKWENGEVADELEGVSPGSGKLLPTSSHLFKLILPMPNSAKPPTVILLHPAQPLSHVSRLILSSLTEAPLPTRISFQSFAAVSKRPYQWSDSTDVGDFVRDAARSAKFRLCFTDDEGRESSAISVRVPTFEDRTVFLRRRLAIINAQLASMHEIKRTCDKEAQRGAKRMAIGGFGMLVAYWGVVARLTFWDYGWDVMEPITYLSGLSTVICGYLWFLYQGREVSYSSVLDSSISTRREALYKSHGLDIDRWLDLVSEKKGLVKEIDRIAQDYEGHEDGPKERDEDEDEDEDEEDKEDTKDSNTKSS</sequence>
<dbReference type="GO" id="GO:0051560">
    <property type="term" value="P:mitochondrial calcium ion homeostasis"/>
    <property type="evidence" value="ECO:0007669"/>
    <property type="project" value="InterPro"/>
</dbReference>
<dbReference type="GO" id="GO:0036444">
    <property type="term" value="P:calcium import into the mitochondrion"/>
    <property type="evidence" value="ECO:0007669"/>
    <property type="project" value="TreeGrafter"/>
</dbReference>
<dbReference type="GO" id="GO:0005262">
    <property type="term" value="F:calcium channel activity"/>
    <property type="evidence" value="ECO:0007669"/>
    <property type="project" value="UniProtKB-KW"/>
</dbReference>
<feature type="region of interest" description="Disordered" evidence="18">
    <location>
        <begin position="324"/>
        <end position="362"/>
    </location>
</feature>
<keyword evidence="9 19" id="KW-1133">Transmembrane helix</keyword>
<evidence type="ECO:0000256" key="12">
    <source>
        <dbReference type="ARBA" id="ARBA00023136"/>
    </source>
</evidence>
<feature type="transmembrane region" description="Helical" evidence="19">
    <location>
        <begin position="225"/>
        <end position="244"/>
    </location>
</feature>
<evidence type="ECO:0000256" key="18">
    <source>
        <dbReference type="SAM" id="MobiDB-lite"/>
    </source>
</evidence>
<dbReference type="Proteomes" id="UP000218334">
    <property type="component" value="Unassembled WGS sequence"/>
</dbReference>
<dbReference type="PANTHER" id="PTHR13462">
    <property type="entry name" value="CALCIUM UNIPORTER PROTEIN, MITOCHONDRIAL"/>
    <property type="match status" value="1"/>
</dbReference>
<feature type="compositionally biased region" description="Basic and acidic residues" evidence="18">
    <location>
        <begin position="324"/>
        <end position="338"/>
    </location>
</feature>
<keyword evidence="7" id="KW-0999">Mitochondrion inner membrane</keyword>
<evidence type="ECO:0000256" key="3">
    <source>
        <dbReference type="ARBA" id="ARBA00022448"/>
    </source>
</evidence>
<evidence type="ECO:0000256" key="11">
    <source>
        <dbReference type="ARBA" id="ARBA00023128"/>
    </source>
</evidence>
<evidence type="ECO:0000256" key="19">
    <source>
        <dbReference type="SAM" id="Phobius"/>
    </source>
</evidence>
<evidence type="ECO:0000256" key="5">
    <source>
        <dbReference type="ARBA" id="ARBA00022673"/>
    </source>
</evidence>
<evidence type="ECO:0000256" key="6">
    <source>
        <dbReference type="ARBA" id="ARBA00022692"/>
    </source>
</evidence>
<evidence type="ECO:0000256" key="7">
    <source>
        <dbReference type="ARBA" id="ARBA00022792"/>
    </source>
</evidence>
<gene>
    <name evidence="21" type="ORF">ARMSODRAFT_979565</name>
</gene>
<comment type="subunit">
    <text evidence="15">Homotetramer, assembles in a dimer or dimers configuration with two interfaces.</text>
</comment>
<keyword evidence="11" id="KW-0496">Mitochondrion</keyword>
<accession>A0A2H3AZ87</accession>
<dbReference type="Pfam" id="PF04678">
    <property type="entry name" value="MCU"/>
    <property type="match status" value="1"/>
</dbReference>
<organism evidence="21 22">
    <name type="scientific">Armillaria solidipes</name>
    <dbReference type="NCBI Taxonomy" id="1076256"/>
    <lineage>
        <taxon>Eukaryota</taxon>
        <taxon>Fungi</taxon>
        <taxon>Dikarya</taxon>
        <taxon>Basidiomycota</taxon>
        <taxon>Agaricomycotina</taxon>
        <taxon>Agaricomycetes</taxon>
        <taxon>Agaricomycetidae</taxon>
        <taxon>Agaricales</taxon>
        <taxon>Marasmiineae</taxon>
        <taxon>Physalacriaceae</taxon>
        <taxon>Armillaria</taxon>
    </lineage>
</organism>
<comment type="similarity">
    <text evidence="2">Belongs to the MCU (TC 1.A.77) family.</text>
</comment>
<comment type="function">
    <text evidence="17">Highly selective calcium channel localized to the inner mitochondrial membrane, which mediates calcium uptake into the mitochondrial matrix. Mitochondrial calcium homeostasis plays key roles in cellular physiology and regulates ATP production, cytoplasmic calcium signals and activation of cell death pathways. Sufficient to operate as a pore-forming channel without the need of calcium-sensor or auxiliary subunit.</text>
</comment>
<evidence type="ECO:0000256" key="2">
    <source>
        <dbReference type="ARBA" id="ARBA00005653"/>
    </source>
</evidence>
<dbReference type="EMBL" id="KZ293455">
    <property type="protein sequence ID" value="PBK63955.1"/>
    <property type="molecule type" value="Genomic_DNA"/>
</dbReference>
<evidence type="ECO:0000256" key="4">
    <source>
        <dbReference type="ARBA" id="ARBA00022568"/>
    </source>
</evidence>
<dbReference type="GO" id="GO:1990246">
    <property type="term" value="C:uniplex complex"/>
    <property type="evidence" value="ECO:0007669"/>
    <property type="project" value="TreeGrafter"/>
</dbReference>
<dbReference type="InterPro" id="IPR039055">
    <property type="entry name" value="MCU_fam"/>
</dbReference>
<evidence type="ECO:0000313" key="21">
    <source>
        <dbReference type="EMBL" id="PBK63955.1"/>
    </source>
</evidence>
<dbReference type="STRING" id="1076256.A0A2H3AZ87"/>
<evidence type="ECO:0000313" key="22">
    <source>
        <dbReference type="Proteomes" id="UP000218334"/>
    </source>
</evidence>
<evidence type="ECO:0000259" key="20">
    <source>
        <dbReference type="Pfam" id="PF04678"/>
    </source>
</evidence>
<reference evidence="22" key="1">
    <citation type="journal article" date="2017" name="Nat. Ecol. Evol.">
        <title>Genome expansion and lineage-specific genetic innovations in the forest pathogenic fungi Armillaria.</title>
        <authorList>
            <person name="Sipos G."/>
            <person name="Prasanna A.N."/>
            <person name="Walter M.C."/>
            <person name="O'Connor E."/>
            <person name="Balint B."/>
            <person name="Krizsan K."/>
            <person name="Kiss B."/>
            <person name="Hess J."/>
            <person name="Varga T."/>
            <person name="Slot J."/>
            <person name="Riley R."/>
            <person name="Boka B."/>
            <person name="Rigling D."/>
            <person name="Barry K."/>
            <person name="Lee J."/>
            <person name="Mihaltcheva S."/>
            <person name="LaButti K."/>
            <person name="Lipzen A."/>
            <person name="Waldron R."/>
            <person name="Moloney N.M."/>
            <person name="Sperisen C."/>
            <person name="Kredics L."/>
            <person name="Vagvoelgyi C."/>
            <person name="Patrignani A."/>
            <person name="Fitzpatrick D."/>
            <person name="Nagy I."/>
            <person name="Doyle S."/>
            <person name="Anderson J.B."/>
            <person name="Grigoriev I.V."/>
            <person name="Gueldener U."/>
            <person name="Muensterkoetter M."/>
            <person name="Nagy L.G."/>
        </authorList>
    </citation>
    <scope>NUCLEOTIDE SEQUENCE [LARGE SCALE GENOMIC DNA]</scope>
    <source>
        <strain evidence="22">28-4</strain>
    </source>
</reference>
<keyword evidence="4" id="KW-0109">Calcium transport</keyword>
<keyword evidence="3" id="KW-0813">Transport</keyword>
<evidence type="ECO:0000256" key="10">
    <source>
        <dbReference type="ARBA" id="ARBA00023065"/>
    </source>
</evidence>
<evidence type="ECO:0000256" key="1">
    <source>
        <dbReference type="ARBA" id="ARBA00004448"/>
    </source>
</evidence>
<evidence type="ECO:0000256" key="14">
    <source>
        <dbReference type="ARBA" id="ARBA00036634"/>
    </source>
</evidence>
<proteinExistence type="inferred from homology"/>
<evidence type="ECO:0000256" key="13">
    <source>
        <dbReference type="ARBA" id="ARBA00023303"/>
    </source>
</evidence>
<keyword evidence="8" id="KW-0106">Calcium</keyword>
<keyword evidence="10" id="KW-0406">Ion transport</keyword>
<evidence type="ECO:0000256" key="17">
    <source>
        <dbReference type="ARBA" id="ARBA00045938"/>
    </source>
</evidence>
<dbReference type="InterPro" id="IPR006769">
    <property type="entry name" value="MCU_C"/>
</dbReference>
<feature type="transmembrane region" description="Helical" evidence="19">
    <location>
        <begin position="256"/>
        <end position="274"/>
    </location>
</feature>
<evidence type="ECO:0000256" key="8">
    <source>
        <dbReference type="ARBA" id="ARBA00022837"/>
    </source>
</evidence>
<protein>
    <recommendedName>
        <fullName evidence="16">Calcium uniporter protein, mitochondrial</fullName>
    </recommendedName>
</protein>
<keyword evidence="12 19" id="KW-0472">Membrane</keyword>
<feature type="compositionally biased region" description="Basic and acidic residues" evidence="18">
    <location>
        <begin position="352"/>
        <end position="362"/>
    </location>
</feature>
<evidence type="ECO:0000256" key="9">
    <source>
        <dbReference type="ARBA" id="ARBA00022989"/>
    </source>
</evidence>
<keyword evidence="6 19" id="KW-0812">Transmembrane</keyword>
<feature type="compositionally biased region" description="Acidic residues" evidence="18">
    <location>
        <begin position="339"/>
        <end position="351"/>
    </location>
</feature>
<dbReference type="PANTHER" id="PTHR13462:SF10">
    <property type="entry name" value="CALCIUM UNIPORTER PROTEIN, MITOCHONDRIAL"/>
    <property type="match status" value="1"/>
</dbReference>